<dbReference type="Pfam" id="PF01663">
    <property type="entry name" value="Phosphodiest"/>
    <property type="match status" value="1"/>
</dbReference>
<dbReference type="InterPro" id="IPR017850">
    <property type="entry name" value="Alkaline_phosphatase_core_sf"/>
</dbReference>
<evidence type="ECO:0000256" key="1">
    <source>
        <dbReference type="ARBA" id="ARBA00022553"/>
    </source>
</evidence>
<accession>A0ABY1NRS9</accession>
<dbReference type="PANTHER" id="PTHR10151">
    <property type="entry name" value="ECTONUCLEOTIDE PYROPHOSPHATASE/PHOSPHODIESTERASE"/>
    <property type="match status" value="1"/>
</dbReference>
<evidence type="ECO:0000313" key="4">
    <source>
        <dbReference type="EMBL" id="SMP16192.1"/>
    </source>
</evidence>
<keyword evidence="3" id="KW-0732">Signal</keyword>
<dbReference type="InterPro" id="IPR026263">
    <property type="entry name" value="Alkaline_phosphatase_prok"/>
</dbReference>
<dbReference type="EMBL" id="FXTY01000003">
    <property type="protein sequence ID" value="SMP16192.1"/>
    <property type="molecule type" value="Genomic_DNA"/>
</dbReference>
<reference evidence="4 5" key="1">
    <citation type="submission" date="2017-05" db="EMBL/GenBank/DDBJ databases">
        <authorList>
            <person name="Varghese N."/>
            <person name="Submissions S."/>
        </authorList>
    </citation>
    <scope>NUCLEOTIDE SEQUENCE [LARGE SCALE GENOMIC DNA]</scope>
    <source>
        <strain evidence="4 5">DSM 29734</strain>
    </source>
</reference>
<dbReference type="SUPFAM" id="SSF53649">
    <property type="entry name" value="Alkaline phosphatase-like"/>
    <property type="match status" value="1"/>
</dbReference>
<keyword evidence="5" id="KW-1185">Reference proteome</keyword>
<evidence type="ECO:0000313" key="5">
    <source>
        <dbReference type="Proteomes" id="UP001157961"/>
    </source>
</evidence>
<evidence type="ECO:0000256" key="3">
    <source>
        <dbReference type="ARBA" id="ARBA00022729"/>
    </source>
</evidence>
<dbReference type="PIRSF" id="PIRSF031924">
    <property type="entry name" value="Pi-irrepressible_AP"/>
    <property type="match status" value="1"/>
</dbReference>
<dbReference type="RefSeq" id="WP_283425506.1">
    <property type="nucleotide sequence ID" value="NZ_FXTY01000003.1"/>
</dbReference>
<dbReference type="Proteomes" id="UP001157961">
    <property type="component" value="Unassembled WGS sequence"/>
</dbReference>
<proteinExistence type="predicted"/>
<comment type="caution">
    <text evidence="4">The sequence shown here is derived from an EMBL/GenBank/DDBJ whole genome shotgun (WGS) entry which is preliminary data.</text>
</comment>
<sequence>MALSSFSKLTGATLAIGLLGQAVHADTRLIVQITVDGLRGDLLSRYQPSFSEDGFMRLINNGVWYTDAHHDHANTETIVGHATLATGAHPSEHGMIGNAWFDTSDGRLVYNIEDANFPLLPLEGFDQGGDQVDPTQAAAQSDGRSPLNILASTFGDELIKSNNGMSKVFSVSGKDRSSVSMAGKSGKAFWMSTDTGAYQTSAYYYDTYPDWVMEWNAERPADAMIGQQWTLHADKDSYLLAANDDRDYEADLKGFGVTFPHTYGTPEDGLYYTQLLLSPQGDKLTAEFGKAAVLAEALGQDAFPDYLSLSFSGVDASNHFFGPSSLESEEMVRALDLTLADLFGFLDTEVGRDDVLYILSADHGMPEMPELMASLGHQTARNGHTAIMFDLNAEIEEALGVENAIRAFFRPYIYYDHANISASGVDPREIDRLVVQAMSAREGIAIAVPKVPMDEQRGDFVEIPIRNNFHPARSGDVYVVQSAYSFLLDPGAVAVMHGSPWRYDTHVPVIFSGKGVERSKVDRRVSTTDVAVTLANLFGTTQPSGASGRVLTEVSR</sequence>
<evidence type="ECO:0000256" key="2">
    <source>
        <dbReference type="ARBA" id="ARBA00022723"/>
    </source>
</evidence>
<dbReference type="InterPro" id="IPR002591">
    <property type="entry name" value="Phosphodiest/P_Trfase"/>
</dbReference>
<keyword evidence="2" id="KW-0479">Metal-binding</keyword>
<keyword evidence="1" id="KW-0597">Phosphoprotein</keyword>
<dbReference type="Gene3D" id="3.40.720.10">
    <property type="entry name" value="Alkaline Phosphatase, subunit A"/>
    <property type="match status" value="1"/>
</dbReference>
<organism evidence="4 5">
    <name type="scientific">Shimia sagamensis</name>
    <dbReference type="NCBI Taxonomy" id="1566352"/>
    <lineage>
        <taxon>Bacteria</taxon>
        <taxon>Pseudomonadati</taxon>
        <taxon>Pseudomonadota</taxon>
        <taxon>Alphaproteobacteria</taxon>
        <taxon>Rhodobacterales</taxon>
        <taxon>Roseobacteraceae</taxon>
    </lineage>
</organism>
<dbReference type="Gene3D" id="3.30.1360.150">
    <property type="match status" value="1"/>
</dbReference>
<name>A0ABY1NRS9_9RHOB</name>
<gene>
    <name evidence="4" type="ORF">SAMN06265373_10332</name>
</gene>
<dbReference type="CDD" id="cd16016">
    <property type="entry name" value="AP-SPAP"/>
    <property type="match status" value="1"/>
</dbReference>
<dbReference type="PANTHER" id="PTHR10151:SF120">
    <property type="entry name" value="BIS(5'-ADENOSYL)-TRIPHOSPHATASE"/>
    <property type="match status" value="1"/>
</dbReference>
<protein>
    <submittedName>
        <fullName evidence="4">Type I phosphodiesterase / nucleotide pyrophosphatase</fullName>
    </submittedName>
</protein>